<dbReference type="EMBL" id="LFJN01000030">
    <property type="protein sequence ID" value="KPI36560.1"/>
    <property type="molecule type" value="Genomic_DNA"/>
</dbReference>
<feature type="chain" id="PRO_5005873410" evidence="2">
    <location>
        <begin position="20"/>
        <end position="589"/>
    </location>
</feature>
<dbReference type="RefSeq" id="XP_017996523.1">
    <property type="nucleotide sequence ID" value="XM_018144538.1"/>
</dbReference>
<feature type="region of interest" description="Disordered" evidence="1">
    <location>
        <begin position="22"/>
        <end position="90"/>
    </location>
</feature>
<feature type="signal peptide" evidence="2">
    <location>
        <begin position="1"/>
        <end position="19"/>
    </location>
</feature>
<accession>A0A0N1HNE6</accession>
<feature type="compositionally biased region" description="Basic and acidic residues" evidence="1">
    <location>
        <begin position="25"/>
        <end position="35"/>
    </location>
</feature>
<dbReference type="Gene3D" id="1.10.405.20">
    <property type="match status" value="1"/>
</dbReference>
<dbReference type="Proteomes" id="UP000038010">
    <property type="component" value="Unassembled WGS sequence"/>
</dbReference>
<name>A0A0N1HNE6_9EURO</name>
<keyword evidence="4" id="KW-1185">Reference proteome</keyword>
<feature type="compositionally biased region" description="Pro residues" evidence="1">
    <location>
        <begin position="42"/>
        <end position="51"/>
    </location>
</feature>
<feature type="compositionally biased region" description="Basic and acidic residues" evidence="1">
    <location>
        <begin position="71"/>
        <end position="90"/>
    </location>
</feature>
<reference evidence="3 4" key="1">
    <citation type="submission" date="2015-06" db="EMBL/GenBank/DDBJ databases">
        <title>Draft genome of the ant-associated black yeast Phialophora attae CBS 131958.</title>
        <authorList>
            <person name="Moreno L.F."/>
            <person name="Stielow B.J."/>
            <person name="de Hoog S."/>
            <person name="Vicente V.A."/>
            <person name="Weiss V.A."/>
            <person name="de Vries M."/>
            <person name="Cruz L.M."/>
            <person name="Souza E.M."/>
        </authorList>
    </citation>
    <scope>NUCLEOTIDE SEQUENCE [LARGE SCALE GENOMIC DNA]</scope>
    <source>
        <strain evidence="3 4">CBS 131958</strain>
    </source>
</reference>
<organism evidence="3 4">
    <name type="scientific">Cyphellophora attinorum</name>
    <dbReference type="NCBI Taxonomy" id="1664694"/>
    <lineage>
        <taxon>Eukaryota</taxon>
        <taxon>Fungi</taxon>
        <taxon>Dikarya</taxon>
        <taxon>Ascomycota</taxon>
        <taxon>Pezizomycotina</taxon>
        <taxon>Eurotiomycetes</taxon>
        <taxon>Chaetothyriomycetidae</taxon>
        <taxon>Chaetothyriales</taxon>
        <taxon>Cyphellophoraceae</taxon>
        <taxon>Cyphellophora</taxon>
    </lineage>
</organism>
<dbReference type="Gene3D" id="3.30.70.1990">
    <property type="match status" value="1"/>
</dbReference>
<dbReference type="Pfam" id="PF13450">
    <property type="entry name" value="NAD_binding_8"/>
    <property type="match status" value="1"/>
</dbReference>
<dbReference type="VEuPathDB" id="FungiDB:AB675_4401"/>
<dbReference type="OrthoDB" id="68575at2759"/>
<evidence type="ECO:0000256" key="1">
    <source>
        <dbReference type="SAM" id="MobiDB-lite"/>
    </source>
</evidence>
<dbReference type="Gene3D" id="3.50.50.60">
    <property type="entry name" value="FAD/NAD(P)-binding domain"/>
    <property type="match status" value="1"/>
</dbReference>
<sequence>MKQLSTAFLALAASQLVRTAAVPSCHEELSPDKEWTPVTGPQTPPSPPIPGPAGVSKPPAGPGGPPTGPGKPDEGPHPPDHPEGSSKECDVVVLGGGASGSYIATELYLQKYTVCIVEKRGVLGGTVNTYKVPETGKTVDFGVINWLALPEMVEYFEQLGVETIPTPYQIPPQVVVDFATGQQLNSTGMAWVEYWAGVVQDLGEKWAYSWPDSPTLPKDLTLPAPDYMIKHNITDMAELIRFDIPSKATADIPMAYQLKYFDWYDAFASNIPYVTTHDLNNQDVYNRVAKLVGADNVFFNSEAVRIARSAVPGGHPEKSKSPVQLEVKTSDKTTTINAKAMVLAYLPQPDGLSAFDFDPSERDIFSSFRVNIIYTGIVSQSGLPQGSFYSNTNAKDPLGNPPYPYFYVASGRILSDAEVHKTLFDGVATLKKSLGVTTNSTQKPVIKALELHPQLEPHVSGEKIEAGFYKKLNGLQGAKSTWYVGNYIAGLRTAEVVKHAHDLVLPELLEYLKAENTSASVEIAVIANSTISGISRVRRSRSLDSTVTIDLNPTTTAAWHDFPKRLPPVDTTFTTDLTPTTSAAWHNFP</sequence>
<protein>
    <submittedName>
        <fullName evidence="3">Beta-cyclopiazonate dehydrogenase</fullName>
    </submittedName>
</protein>
<comment type="caution">
    <text evidence="3">The sequence shown here is derived from an EMBL/GenBank/DDBJ whole genome shotgun (WGS) entry which is preliminary data.</text>
</comment>
<evidence type="ECO:0000256" key="2">
    <source>
        <dbReference type="SAM" id="SignalP"/>
    </source>
</evidence>
<feature type="compositionally biased region" description="Pro residues" evidence="1">
    <location>
        <begin position="59"/>
        <end position="69"/>
    </location>
</feature>
<evidence type="ECO:0000313" key="3">
    <source>
        <dbReference type="EMBL" id="KPI36560.1"/>
    </source>
</evidence>
<dbReference type="AlphaFoldDB" id="A0A0N1HNE6"/>
<dbReference type="InterPro" id="IPR036188">
    <property type="entry name" value="FAD/NAD-bd_sf"/>
</dbReference>
<keyword evidence="2" id="KW-0732">Signal</keyword>
<proteinExistence type="predicted"/>
<evidence type="ECO:0000313" key="4">
    <source>
        <dbReference type="Proteomes" id="UP000038010"/>
    </source>
</evidence>
<gene>
    <name evidence="3" type="ORF">AB675_4401</name>
</gene>
<dbReference type="SUPFAM" id="SSF51905">
    <property type="entry name" value="FAD/NAD(P)-binding domain"/>
    <property type="match status" value="1"/>
</dbReference>
<dbReference type="GeneID" id="28736418"/>